<accession>A0ACB9AF98</accession>
<proteinExistence type="predicted"/>
<evidence type="ECO:0000313" key="2">
    <source>
        <dbReference type="Proteomes" id="UP001055811"/>
    </source>
</evidence>
<gene>
    <name evidence="1" type="ORF">L2E82_37965</name>
</gene>
<sequence length="92" mass="11082">MLKVKLETLKKNCKHKFKNQDFTPIPFQQKIDELERKLKEQEHDSDSTLLHQKEIKDQHLKAIIIMAIVHKLDQQENAMFIWNYVSCFFPND</sequence>
<comment type="caution">
    <text evidence="1">The sequence shown here is derived from an EMBL/GenBank/DDBJ whole genome shotgun (WGS) entry which is preliminary data.</text>
</comment>
<dbReference type="Proteomes" id="UP001055811">
    <property type="component" value="Linkage Group LG07"/>
</dbReference>
<name>A0ACB9AF98_CICIN</name>
<evidence type="ECO:0000313" key="1">
    <source>
        <dbReference type="EMBL" id="KAI3708651.1"/>
    </source>
</evidence>
<protein>
    <submittedName>
        <fullName evidence="1">Uncharacterized protein</fullName>
    </submittedName>
</protein>
<dbReference type="EMBL" id="CM042015">
    <property type="protein sequence ID" value="KAI3708651.1"/>
    <property type="molecule type" value="Genomic_DNA"/>
</dbReference>
<keyword evidence="2" id="KW-1185">Reference proteome</keyword>
<organism evidence="1 2">
    <name type="scientific">Cichorium intybus</name>
    <name type="common">Chicory</name>
    <dbReference type="NCBI Taxonomy" id="13427"/>
    <lineage>
        <taxon>Eukaryota</taxon>
        <taxon>Viridiplantae</taxon>
        <taxon>Streptophyta</taxon>
        <taxon>Embryophyta</taxon>
        <taxon>Tracheophyta</taxon>
        <taxon>Spermatophyta</taxon>
        <taxon>Magnoliopsida</taxon>
        <taxon>eudicotyledons</taxon>
        <taxon>Gunneridae</taxon>
        <taxon>Pentapetalae</taxon>
        <taxon>asterids</taxon>
        <taxon>campanulids</taxon>
        <taxon>Asterales</taxon>
        <taxon>Asteraceae</taxon>
        <taxon>Cichorioideae</taxon>
        <taxon>Cichorieae</taxon>
        <taxon>Cichoriinae</taxon>
        <taxon>Cichorium</taxon>
    </lineage>
</organism>
<reference evidence="1 2" key="2">
    <citation type="journal article" date="2022" name="Mol. Ecol. Resour.">
        <title>The genomes of chicory, endive, great burdock and yacon provide insights into Asteraceae paleo-polyploidization history and plant inulin production.</title>
        <authorList>
            <person name="Fan W."/>
            <person name="Wang S."/>
            <person name="Wang H."/>
            <person name="Wang A."/>
            <person name="Jiang F."/>
            <person name="Liu H."/>
            <person name="Zhao H."/>
            <person name="Xu D."/>
            <person name="Zhang Y."/>
        </authorList>
    </citation>
    <scope>NUCLEOTIDE SEQUENCE [LARGE SCALE GENOMIC DNA]</scope>
    <source>
        <strain evidence="2">cv. Punajuju</strain>
        <tissue evidence="1">Leaves</tissue>
    </source>
</reference>
<reference evidence="2" key="1">
    <citation type="journal article" date="2022" name="Mol. Ecol. Resour.">
        <title>The genomes of chicory, endive, great burdock and yacon provide insights into Asteraceae palaeo-polyploidization history and plant inulin production.</title>
        <authorList>
            <person name="Fan W."/>
            <person name="Wang S."/>
            <person name="Wang H."/>
            <person name="Wang A."/>
            <person name="Jiang F."/>
            <person name="Liu H."/>
            <person name="Zhao H."/>
            <person name="Xu D."/>
            <person name="Zhang Y."/>
        </authorList>
    </citation>
    <scope>NUCLEOTIDE SEQUENCE [LARGE SCALE GENOMIC DNA]</scope>
    <source>
        <strain evidence="2">cv. Punajuju</strain>
    </source>
</reference>